<dbReference type="OrthoDB" id="2789670at2759"/>
<gene>
    <name evidence="15" type="primary">106090387</name>
</gene>
<dbReference type="Gene3D" id="1.10.630.10">
    <property type="entry name" value="Cytochrome P450"/>
    <property type="match status" value="1"/>
</dbReference>
<evidence type="ECO:0000256" key="6">
    <source>
        <dbReference type="ARBA" id="ARBA00022723"/>
    </source>
</evidence>
<dbReference type="SUPFAM" id="SSF48264">
    <property type="entry name" value="Cytochrome P450"/>
    <property type="match status" value="1"/>
</dbReference>
<sequence length="456" mass="52541">MQLKPWGVVLGDYYQQMCAERKPFKVLEGFWTSVVLVQDLTAIKDIMITQFENFPDRGFYVNHKDALSLNLVRLDYKLWKPLRQKLSPSFSPAKLRSMFPTLSKVGEQLVTVLRKECGVHGKSIEIYDLCSRFTIDFIGNVAFGMECNSLSEPNTEFRKQGDRAFYNLLHPFVDMFGAKYPQILRLLNVKAFGKESNDFFKRVFKENLEYREKNNIRHQDFMDLLIDLKNEHHNNKELPMTSELLVGQTFAFFIGGFETSSSTMAYALYEMAKNGEIQQKAHEEVLRVLAGNNQTFTYECLKDMRYLKTIIQETLRKYPVAPAIPRVCRRTCTLKTSQHSSLTLQEGTTVIVAIYGIQHNSQLYPEPEKFAPERFANDEENAQRDPCSFLAFGAGPKICIGEQFGRLQMTLGLAIMLSEFKFSVCSNTPEELHFDPKNMFVLAMKNGIVLNIEKYQ</sequence>
<evidence type="ECO:0000256" key="13">
    <source>
        <dbReference type="PIRSR" id="PIRSR602401-1"/>
    </source>
</evidence>
<protein>
    <recommendedName>
        <fullName evidence="17">Cytochrome P450</fullName>
    </recommendedName>
</protein>
<evidence type="ECO:0000256" key="10">
    <source>
        <dbReference type="ARBA" id="ARBA00023004"/>
    </source>
</evidence>
<evidence type="ECO:0000313" key="16">
    <source>
        <dbReference type="Proteomes" id="UP000095300"/>
    </source>
</evidence>
<evidence type="ECO:0000256" key="3">
    <source>
        <dbReference type="ARBA" id="ARBA00004406"/>
    </source>
</evidence>
<evidence type="ECO:0000256" key="5">
    <source>
        <dbReference type="ARBA" id="ARBA00022617"/>
    </source>
</evidence>
<organism evidence="15 16">
    <name type="scientific">Stomoxys calcitrans</name>
    <name type="common">Stable fly</name>
    <name type="synonym">Conops calcitrans</name>
    <dbReference type="NCBI Taxonomy" id="35570"/>
    <lineage>
        <taxon>Eukaryota</taxon>
        <taxon>Metazoa</taxon>
        <taxon>Ecdysozoa</taxon>
        <taxon>Arthropoda</taxon>
        <taxon>Hexapoda</taxon>
        <taxon>Insecta</taxon>
        <taxon>Pterygota</taxon>
        <taxon>Neoptera</taxon>
        <taxon>Endopterygota</taxon>
        <taxon>Diptera</taxon>
        <taxon>Brachycera</taxon>
        <taxon>Muscomorpha</taxon>
        <taxon>Muscoidea</taxon>
        <taxon>Muscidae</taxon>
        <taxon>Stomoxys</taxon>
    </lineage>
</organism>
<keyword evidence="7" id="KW-0256">Endoplasmic reticulum</keyword>
<dbReference type="EnsemblMetazoa" id="SCAU000428-RA">
    <property type="protein sequence ID" value="SCAU000428-PA"/>
    <property type="gene ID" value="SCAU000428"/>
</dbReference>
<dbReference type="Pfam" id="PF00067">
    <property type="entry name" value="p450"/>
    <property type="match status" value="1"/>
</dbReference>
<dbReference type="GO" id="GO:0016705">
    <property type="term" value="F:oxidoreductase activity, acting on paired donors, with incorporation or reduction of molecular oxygen"/>
    <property type="evidence" value="ECO:0007669"/>
    <property type="project" value="InterPro"/>
</dbReference>
<dbReference type="InterPro" id="IPR001128">
    <property type="entry name" value="Cyt_P450"/>
</dbReference>
<feature type="binding site" description="axial binding residue" evidence="13">
    <location>
        <position position="399"/>
    </location>
    <ligand>
        <name>heme</name>
        <dbReference type="ChEBI" id="CHEBI:30413"/>
    </ligand>
    <ligandPart>
        <name>Fe</name>
        <dbReference type="ChEBI" id="CHEBI:18248"/>
    </ligandPart>
</feature>
<dbReference type="VEuPathDB" id="VectorBase:SCAU000428"/>
<name>A0A1I8NMU3_STOCA</name>
<evidence type="ECO:0000256" key="2">
    <source>
        <dbReference type="ARBA" id="ARBA00004174"/>
    </source>
</evidence>
<dbReference type="GO" id="GO:0005789">
    <property type="term" value="C:endoplasmic reticulum membrane"/>
    <property type="evidence" value="ECO:0007669"/>
    <property type="project" value="UniProtKB-SubCell"/>
</dbReference>
<proteinExistence type="inferred from homology"/>
<dbReference type="InterPro" id="IPR050476">
    <property type="entry name" value="Insect_CytP450_Detox"/>
</dbReference>
<dbReference type="GO" id="GO:0020037">
    <property type="term" value="F:heme binding"/>
    <property type="evidence" value="ECO:0007669"/>
    <property type="project" value="InterPro"/>
</dbReference>
<keyword evidence="6 13" id="KW-0479">Metal-binding</keyword>
<dbReference type="PROSITE" id="PS00086">
    <property type="entry name" value="CYTOCHROME_P450"/>
    <property type="match status" value="1"/>
</dbReference>
<keyword evidence="12" id="KW-0472">Membrane</keyword>
<keyword evidence="9 14" id="KW-0560">Oxidoreductase</keyword>
<comment type="cofactor">
    <cofactor evidence="1 13">
        <name>heme</name>
        <dbReference type="ChEBI" id="CHEBI:30413"/>
    </cofactor>
</comment>
<comment type="similarity">
    <text evidence="4 14">Belongs to the cytochrome P450 family.</text>
</comment>
<dbReference type="FunFam" id="1.10.630.10:FF:000042">
    <property type="entry name" value="Cytochrome P450"/>
    <property type="match status" value="1"/>
</dbReference>
<evidence type="ECO:0000256" key="4">
    <source>
        <dbReference type="ARBA" id="ARBA00010617"/>
    </source>
</evidence>
<evidence type="ECO:0008006" key="17">
    <source>
        <dbReference type="Google" id="ProtNLM"/>
    </source>
</evidence>
<dbReference type="STRING" id="35570.A0A1I8NMU3"/>
<dbReference type="PANTHER" id="PTHR24292:SF100">
    <property type="entry name" value="CYTOCHROME P450 6A16, ISOFORM B-RELATED"/>
    <property type="match status" value="1"/>
</dbReference>
<keyword evidence="5 13" id="KW-0349">Heme</keyword>
<comment type="subcellular location">
    <subcellularLocation>
        <location evidence="3">Endoplasmic reticulum membrane</location>
        <topology evidence="3">Peripheral membrane protein</topology>
    </subcellularLocation>
    <subcellularLocation>
        <location evidence="2">Microsome membrane</location>
        <topology evidence="2">Peripheral membrane protein</topology>
    </subcellularLocation>
</comment>
<evidence type="ECO:0000313" key="15">
    <source>
        <dbReference type="EnsemblMetazoa" id="SCAU000428-PA"/>
    </source>
</evidence>
<evidence type="ECO:0000256" key="1">
    <source>
        <dbReference type="ARBA" id="ARBA00001971"/>
    </source>
</evidence>
<evidence type="ECO:0000256" key="11">
    <source>
        <dbReference type="ARBA" id="ARBA00023033"/>
    </source>
</evidence>
<dbReference type="CDD" id="cd11056">
    <property type="entry name" value="CYP6-like"/>
    <property type="match status" value="1"/>
</dbReference>
<dbReference type="GO" id="GO:0005506">
    <property type="term" value="F:iron ion binding"/>
    <property type="evidence" value="ECO:0007669"/>
    <property type="project" value="InterPro"/>
</dbReference>
<keyword evidence="16" id="KW-1185">Reference proteome</keyword>
<evidence type="ECO:0000256" key="7">
    <source>
        <dbReference type="ARBA" id="ARBA00022824"/>
    </source>
</evidence>
<dbReference type="PRINTS" id="PR00463">
    <property type="entry name" value="EP450I"/>
</dbReference>
<evidence type="ECO:0000256" key="9">
    <source>
        <dbReference type="ARBA" id="ARBA00023002"/>
    </source>
</evidence>
<dbReference type="PANTHER" id="PTHR24292">
    <property type="entry name" value="CYTOCHROME P450"/>
    <property type="match status" value="1"/>
</dbReference>
<evidence type="ECO:0000256" key="12">
    <source>
        <dbReference type="ARBA" id="ARBA00023136"/>
    </source>
</evidence>
<dbReference type="PRINTS" id="PR00385">
    <property type="entry name" value="P450"/>
</dbReference>
<dbReference type="GO" id="GO:0004497">
    <property type="term" value="F:monooxygenase activity"/>
    <property type="evidence" value="ECO:0007669"/>
    <property type="project" value="UniProtKB-KW"/>
</dbReference>
<keyword evidence="8" id="KW-0492">Microsome</keyword>
<evidence type="ECO:0000256" key="8">
    <source>
        <dbReference type="ARBA" id="ARBA00022848"/>
    </source>
</evidence>
<dbReference type="InterPro" id="IPR002401">
    <property type="entry name" value="Cyt_P450_E_grp-I"/>
</dbReference>
<keyword evidence="10 13" id="KW-0408">Iron</keyword>
<reference evidence="15" key="1">
    <citation type="submission" date="2020-05" db="UniProtKB">
        <authorList>
            <consortium name="EnsemblMetazoa"/>
        </authorList>
    </citation>
    <scope>IDENTIFICATION</scope>
    <source>
        <strain evidence="15">USDA</strain>
    </source>
</reference>
<evidence type="ECO:0000256" key="14">
    <source>
        <dbReference type="RuleBase" id="RU000461"/>
    </source>
</evidence>
<dbReference type="AlphaFoldDB" id="A0A1I8NMU3"/>
<keyword evidence="11 14" id="KW-0503">Monooxygenase</keyword>
<dbReference type="InterPro" id="IPR036396">
    <property type="entry name" value="Cyt_P450_sf"/>
</dbReference>
<dbReference type="InterPro" id="IPR017972">
    <property type="entry name" value="Cyt_P450_CS"/>
</dbReference>
<dbReference type="Proteomes" id="UP000095300">
    <property type="component" value="Unassembled WGS sequence"/>
</dbReference>
<accession>A0A1I8NMU3</accession>